<accession>A0ABP8LP37</accession>
<evidence type="ECO:0000256" key="3">
    <source>
        <dbReference type="ARBA" id="ARBA00011165"/>
    </source>
</evidence>
<evidence type="ECO:0000313" key="11">
    <source>
        <dbReference type="Proteomes" id="UP001500622"/>
    </source>
</evidence>
<evidence type="ECO:0000256" key="5">
    <source>
        <dbReference type="ARBA" id="ARBA00022801"/>
    </source>
</evidence>
<dbReference type="Proteomes" id="UP001500622">
    <property type="component" value="Unassembled WGS sequence"/>
</dbReference>
<evidence type="ECO:0000256" key="1">
    <source>
        <dbReference type="ARBA" id="ARBA00001462"/>
    </source>
</evidence>
<comment type="similarity">
    <text evidence="2">Belongs to the glycosyl hydrolase 51 family.</text>
</comment>
<dbReference type="InterPro" id="IPR010720">
    <property type="entry name" value="Alpha-L-AF_C"/>
</dbReference>
<dbReference type="PANTHER" id="PTHR43576">
    <property type="entry name" value="ALPHA-L-ARABINOFURANOSIDASE C-RELATED"/>
    <property type="match status" value="1"/>
</dbReference>
<comment type="catalytic activity">
    <reaction evidence="1">
        <text>Hydrolysis of terminal non-reducing alpha-L-arabinofuranoside residues in alpha-L-arabinosides.</text>
        <dbReference type="EC" id="3.2.1.55"/>
    </reaction>
</comment>
<dbReference type="Gene3D" id="3.20.20.80">
    <property type="entry name" value="Glycosidases"/>
    <property type="match status" value="1"/>
</dbReference>
<evidence type="ECO:0000256" key="2">
    <source>
        <dbReference type="ARBA" id="ARBA00007186"/>
    </source>
</evidence>
<gene>
    <name evidence="10" type="ORF">GCM10023169_37360</name>
</gene>
<keyword evidence="6" id="KW-0119">Carbohydrate metabolism</keyword>
<keyword evidence="11" id="KW-1185">Reference proteome</keyword>
<comment type="subunit">
    <text evidence="3">Homohexamer; trimer of dimers.</text>
</comment>
<dbReference type="InterPro" id="IPR055235">
    <property type="entry name" value="ASD1_cat"/>
</dbReference>
<keyword evidence="5" id="KW-0378">Hydrolase</keyword>
<evidence type="ECO:0000256" key="4">
    <source>
        <dbReference type="ARBA" id="ARBA00012670"/>
    </source>
</evidence>
<evidence type="ECO:0000256" key="7">
    <source>
        <dbReference type="ARBA" id="ARBA00023295"/>
    </source>
</evidence>
<dbReference type="Pfam" id="PF06964">
    <property type="entry name" value="Alpha-L-AF_C"/>
    <property type="match status" value="1"/>
</dbReference>
<sequence length="502" mass="54758">MTTPARIVVDDDYEIADVDPRVYGSFVEHMGRCVYDGIYAPEHGSADADGFRGDVAELVRELGPTILRYPGGNFVSGYEWEDGVGPRSERPERLDLAWRSVESNQVGTDEFLRYCRTVGADPMMAVNLGTRGISEAVALLEYCNIPGGTPASDLRRRHGTEDPYGVKVWCLGNEMDGPWQLGHKSADDYGKLAAQTAVAMKRVDPSIEVVACGTSKPIMPTFGSWEATVLEHAYPHVDHVSMHMYADPDKYADTADFLAAGVDIDEYIGSVVASVDYARAAGRHNRRLSLSFDEWNVWYNSRPRDLGNWPHAPRLIEDTYTLADAVVVGSFLNSMLRASDRVRMACLAQLVNVIAPIRTEPGAGTVWRQPTFYPFALTARHGRGTSLRPSVSCPRSTTTGHDDVPVLDVAAVRGDDGEHVVFVVNRSTETAVAAELDLRGAPAGDRTIVHTCLSGPELGATNGPDRPDAVAPATHEAVPLRQGEPTVELPPGSWSMLRVRRS</sequence>
<reference evidence="11" key="1">
    <citation type="journal article" date="2019" name="Int. J. Syst. Evol. Microbiol.">
        <title>The Global Catalogue of Microorganisms (GCM) 10K type strain sequencing project: providing services to taxonomists for standard genome sequencing and annotation.</title>
        <authorList>
            <consortium name="The Broad Institute Genomics Platform"/>
            <consortium name="The Broad Institute Genome Sequencing Center for Infectious Disease"/>
            <person name="Wu L."/>
            <person name="Ma J."/>
        </authorList>
    </citation>
    <scope>NUCLEOTIDE SEQUENCE [LARGE SCALE GENOMIC DNA]</scope>
    <source>
        <strain evidence="11">JCM 17810</strain>
    </source>
</reference>
<comment type="caution">
    <text evidence="10">The sequence shown here is derived from an EMBL/GenBank/DDBJ whole genome shotgun (WGS) entry which is preliminary data.</text>
</comment>
<dbReference type="RefSeq" id="WP_345218344.1">
    <property type="nucleotide sequence ID" value="NZ_BAABGN010000013.1"/>
</dbReference>
<dbReference type="Gene3D" id="2.60.40.1180">
    <property type="entry name" value="Golgi alpha-mannosidase II"/>
    <property type="match status" value="1"/>
</dbReference>
<evidence type="ECO:0000256" key="8">
    <source>
        <dbReference type="SAM" id="MobiDB-lite"/>
    </source>
</evidence>
<keyword evidence="7" id="KW-0326">Glycosidase</keyword>
<dbReference type="EMBL" id="BAABGN010000013">
    <property type="protein sequence ID" value="GAA4432063.1"/>
    <property type="molecule type" value="Genomic_DNA"/>
</dbReference>
<dbReference type="InterPro" id="IPR017853">
    <property type="entry name" value="GH"/>
</dbReference>
<feature type="region of interest" description="Disordered" evidence="8">
    <location>
        <begin position="457"/>
        <end position="477"/>
    </location>
</feature>
<dbReference type="SMART" id="SM00813">
    <property type="entry name" value="Alpha-L-AF_C"/>
    <property type="match status" value="1"/>
</dbReference>
<feature type="domain" description="Alpha-L-arabinofuranosidase C-terminal" evidence="9">
    <location>
        <begin position="293"/>
        <end position="493"/>
    </location>
</feature>
<dbReference type="SUPFAM" id="SSF51445">
    <property type="entry name" value="(Trans)glycosidases"/>
    <property type="match status" value="1"/>
</dbReference>
<protein>
    <recommendedName>
        <fullName evidence="4">non-reducing end alpha-L-arabinofuranosidase</fullName>
        <ecNumber evidence="4">3.2.1.55</ecNumber>
    </recommendedName>
</protein>
<dbReference type="InterPro" id="IPR013780">
    <property type="entry name" value="Glyco_hydro_b"/>
</dbReference>
<dbReference type="Pfam" id="PF22848">
    <property type="entry name" value="ASD1_dom"/>
    <property type="match status" value="1"/>
</dbReference>
<evidence type="ECO:0000256" key="6">
    <source>
        <dbReference type="ARBA" id="ARBA00023277"/>
    </source>
</evidence>
<proteinExistence type="inferred from homology"/>
<evidence type="ECO:0000313" key="10">
    <source>
        <dbReference type="EMBL" id="GAA4432063.1"/>
    </source>
</evidence>
<dbReference type="SUPFAM" id="SSF51011">
    <property type="entry name" value="Glycosyl hydrolase domain"/>
    <property type="match status" value="1"/>
</dbReference>
<evidence type="ECO:0000259" key="9">
    <source>
        <dbReference type="SMART" id="SM00813"/>
    </source>
</evidence>
<dbReference type="EC" id="3.2.1.55" evidence="4"/>
<name>A0ABP8LP37_9MICO</name>
<dbReference type="PANTHER" id="PTHR43576:SF3">
    <property type="entry name" value="ALPHA-L-ARABINOFURANOSIDASE C"/>
    <property type="match status" value="1"/>
</dbReference>
<organism evidence="10 11">
    <name type="scientific">Georgenia halophila</name>
    <dbReference type="NCBI Taxonomy" id="620889"/>
    <lineage>
        <taxon>Bacteria</taxon>
        <taxon>Bacillati</taxon>
        <taxon>Actinomycetota</taxon>
        <taxon>Actinomycetes</taxon>
        <taxon>Micrococcales</taxon>
        <taxon>Bogoriellaceae</taxon>
        <taxon>Georgenia</taxon>
    </lineage>
</organism>